<comment type="caution">
    <text evidence="16">The sequence shown here is derived from an EMBL/GenBank/DDBJ whole genome shotgun (WGS) entry which is preliminary data.</text>
</comment>
<dbReference type="PANTHER" id="PTHR26451">
    <property type="entry name" value="G_PROTEIN_RECEP_F1_2 DOMAIN-CONTAINING PROTEIN"/>
    <property type="match status" value="1"/>
</dbReference>
<keyword evidence="4 13" id="KW-0812">Transmembrane</keyword>
<dbReference type="InterPro" id="IPR000725">
    <property type="entry name" value="Olfact_rcpt"/>
</dbReference>
<dbReference type="GO" id="GO:0005549">
    <property type="term" value="F:odorant binding"/>
    <property type="evidence" value="ECO:0007669"/>
    <property type="project" value="TreeGrafter"/>
</dbReference>
<proteinExistence type="inferred from homology"/>
<dbReference type="SUPFAM" id="SSF81321">
    <property type="entry name" value="Family A G protein-coupled receptor-like"/>
    <property type="match status" value="1"/>
</dbReference>
<feature type="transmembrane region" description="Helical" evidence="14">
    <location>
        <begin position="139"/>
        <end position="160"/>
    </location>
</feature>
<feature type="domain" description="G-protein coupled receptors family 1 profile" evidence="15">
    <location>
        <begin position="39"/>
        <end position="287"/>
    </location>
</feature>
<dbReference type="PANTHER" id="PTHR26451:SF345">
    <property type="entry name" value="OLFACTORY RECEPTOR"/>
    <property type="match status" value="1"/>
</dbReference>
<feature type="transmembrane region" description="Helical" evidence="14">
    <location>
        <begin position="194"/>
        <end position="216"/>
    </location>
</feature>
<dbReference type="EMBL" id="JANIIK010000114">
    <property type="protein sequence ID" value="KAJ3590139.1"/>
    <property type="molecule type" value="Genomic_DNA"/>
</dbReference>
<dbReference type="PRINTS" id="PR00237">
    <property type="entry name" value="GPCRRHODOPSN"/>
</dbReference>
<evidence type="ECO:0000313" key="17">
    <source>
        <dbReference type="Proteomes" id="UP001148018"/>
    </source>
</evidence>
<dbReference type="GO" id="GO:0005886">
    <property type="term" value="C:plasma membrane"/>
    <property type="evidence" value="ECO:0007669"/>
    <property type="project" value="UniProtKB-SubCell"/>
</dbReference>
<keyword evidence="8 14" id="KW-0472">Membrane</keyword>
<reference evidence="16" key="1">
    <citation type="submission" date="2022-07" db="EMBL/GenBank/DDBJ databases">
        <title>Chromosome-level genome of Muraenolepis orangiensis.</title>
        <authorList>
            <person name="Kim J."/>
        </authorList>
    </citation>
    <scope>NUCLEOTIDE SEQUENCE</scope>
    <source>
        <strain evidence="16">KU_S4_2022</strain>
        <tissue evidence="16">Muscle</tissue>
    </source>
</reference>
<evidence type="ECO:0000256" key="8">
    <source>
        <dbReference type="ARBA" id="ARBA00023136"/>
    </source>
</evidence>
<comment type="subcellular location">
    <subcellularLocation>
        <location evidence="1 14">Cell membrane</location>
        <topology evidence="1 14">Multi-pass membrane protein</topology>
    </subcellularLocation>
</comment>
<keyword evidence="12 13" id="KW-0807">Transducer</keyword>
<dbReference type="InterPro" id="IPR017452">
    <property type="entry name" value="GPCR_Rhodpsn_7TM"/>
</dbReference>
<feature type="transmembrane region" description="Helical" evidence="14">
    <location>
        <begin position="237"/>
        <end position="257"/>
    </location>
</feature>
<evidence type="ECO:0000313" key="16">
    <source>
        <dbReference type="EMBL" id="KAJ3590139.1"/>
    </source>
</evidence>
<keyword evidence="7 13" id="KW-0297">G-protein coupled receptor</keyword>
<dbReference type="GO" id="GO:0004930">
    <property type="term" value="F:G protein-coupled receptor activity"/>
    <property type="evidence" value="ECO:0007669"/>
    <property type="project" value="UniProtKB-KW"/>
</dbReference>
<organism evidence="16 17">
    <name type="scientific">Muraenolepis orangiensis</name>
    <name type="common">Patagonian moray cod</name>
    <dbReference type="NCBI Taxonomy" id="630683"/>
    <lineage>
        <taxon>Eukaryota</taxon>
        <taxon>Metazoa</taxon>
        <taxon>Chordata</taxon>
        <taxon>Craniata</taxon>
        <taxon>Vertebrata</taxon>
        <taxon>Euteleostomi</taxon>
        <taxon>Actinopterygii</taxon>
        <taxon>Neopterygii</taxon>
        <taxon>Teleostei</taxon>
        <taxon>Neoteleostei</taxon>
        <taxon>Acanthomorphata</taxon>
        <taxon>Zeiogadaria</taxon>
        <taxon>Gadariae</taxon>
        <taxon>Gadiformes</taxon>
        <taxon>Muraenolepidoidei</taxon>
        <taxon>Muraenolepididae</taxon>
        <taxon>Muraenolepis</taxon>
    </lineage>
</organism>
<evidence type="ECO:0000256" key="11">
    <source>
        <dbReference type="ARBA" id="ARBA00023180"/>
    </source>
</evidence>
<keyword evidence="11" id="KW-0325">Glycoprotein</keyword>
<evidence type="ECO:0000256" key="9">
    <source>
        <dbReference type="ARBA" id="ARBA00023157"/>
    </source>
</evidence>
<keyword evidence="17" id="KW-1185">Reference proteome</keyword>
<dbReference type="Pfam" id="PF13853">
    <property type="entry name" value="7tm_4"/>
    <property type="match status" value="1"/>
</dbReference>
<dbReference type="GO" id="GO:0004984">
    <property type="term" value="F:olfactory receptor activity"/>
    <property type="evidence" value="ECO:0007669"/>
    <property type="project" value="InterPro"/>
</dbReference>
<dbReference type="FunFam" id="1.20.1070.10:FF:000024">
    <property type="entry name" value="Olfactory receptor"/>
    <property type="match status" value="1"/>
</dbReference>
<feature type="transmembrane region" description="Helical" evidence="14">
    <location>
        <begin position="23"/>
        <end position="48"/>
    </location>
</feature>
<feature type="transmembrane region" description="Helical" evidence="14">
    <location>
        <begin position="269"/>
        <end position="289"/>
    </location>
</feature>
<keyword evidence="3 14" id="KW-0716">Sensory transduction</keyword>
<keyword evidence="10 13" id="KW-0675">Receptor</keyword>
<sequence length="341" mass="37188">MNQSFLYTAVSLTAYSPPGPLNYAFFVLCLLLYSSTLCANALLIALILGDPKLHKPMYTFLLHLALNGIVGSCAVCPKMMENLLSRAPLTSYGGCLLQVLCINVYACCAYAILAVMAYDRYVSICKPLRYHAIITPARVKALLAVAYLVPVVLLSSQVYLTSRLPLCRFAVNKLFCDNLAVVKLSCVRSALVNAYGLLITLCLVVLPFACVLLSYMKILSVSLKGSRDSRRKALSTCAPHLIIFVNFSVSILFSVLYNRESSVTVLGNLLNSTLFVLVPPVFHPLVYGIRTKEIRGSIRRMLPATPGLMASLRPALDSVRRPAAPSAVTAALEPNDRSQIC</sequence>
<feature type="transmembrane region" description="Helical" evidence="14">
    <location>
        <begin position="96"/>
        <end position="118"/>
    </location>
</feature>
<dbReference type="Proteomes" id="UP001148018">
    <property type="component" value="Unassembled WGS sequence"/>
</dbReference>
<evidence type="ECO:0000256" key="3">
    <source>
        <dbReference type="ARBA" id="ARBA00022606"/>
    </source>
</evidence>
<keyword evidence="6 14" id="KW-1133">Transmembrane helix</keyword>
<keyword evidence="5 14" id="KW-0552">Olfaction</keyword>
<comment type="similarity">
    <text evidence="13">Belongs to the G-protein coupled receptor 1 family.</text>
</comment>
<name>A0A9Q0I8Z7_9TELE</name>
<gene>
    <name evidence="16" type="ORF">NHX12_008093</name>
</gene>
<evidence type="ECO:0000256" key="1">
    <source>
        <dbReference type="ARBA" id="ARBA00004651"/>
    </source>
</evidence>
<evidence type="ECO:0000256" key="12">
    <source>
        <dbReference type="ARBA" id="ARBA00023224"/>
    </source>
</evidence>
<keyword evidence="2 14" id="KW-1003">Cell membrane</keyword>
<dbReference type="PRINTS" id="PR00245">
    <property type="entry name" value="OLFACTORYR"/>
</dbReference>
<dbReference type="Gene3D" id="1.20.1070.10">
    <property type="entry name" value="Rhodopsin 7-helix transmembrane proteins"/>
    <property type="match status" value="1"/>
</dbReference>
<dbReference type="AlphaFoldDB" id="A0A9Q0I8Z7"/>
<dbReference type="InterPro" id="IPR000276">
    <property type="entry name" value="GPCR_Rhodpsn"/>
</dbReference>
<evidence type="ECO:0000256" key="5">
    <source>
        <dbReference type="ARBA" id="ARBA00022725"/>
    </source>
</evidence>
<evidence type="ECO:0000259" key="15">
    <source>
        <dbReference type="PROSITE" id="PS50262"/>
    </source>
</evidence>
<evidence type="ECO:0000256" key="7">
    <source>
        <dbReference type="ARBA" id="ARBA00023040"/>
    </source>
</evidence>
<dbReference type="InterPro" id="IPR052921">
    <property type="entry name" value="GPCR1_Superfamily_Member"/>
</dbReference>
<evidence type="ECO:0000256" key="14">
    <source>
        <dbReference type="RuleBase" id="RU363047"/>
    </source>
</evidence>
<feature type="transmembrane region" description="Helical" evidence="14">
    <location>
        <begin position="60"/>
        <end position="80"/>
    </location>
</feature>
<dbReference type="OrthoDB" id="5967898at2759"/>
<keyword evidence="9" id="KW-1015">Disulfide bond</keyword>
<evidence type="ECO:0000256" key="2">
    <source>
        <dbReference type="ARBA" id="ARBA00022475"/>
    </source>
</evidence>
<dbReference type="PROSITE" id="PS50262">
    <property type="entry name" value="G_PROTEIN_RECEP_F1_2"/>
    <property type="match status" value="1"/>
</dbReference>
<accession>A0A9Q0I8Z7</accession>
<protein>
    <recommendedName>
        <fullName evidence="14">Olfactory receptor</fullName>
    </recommendedName>
</protein>
<evidence type="ECO:0000256" key="10">
    <source>
        <dbReference type="ARBA" id="ARBA00023170"/>
    </source>
</evidence>
<evidence type="ECO:0000256" key="4">
    <source>
        <dbReference type="ARBA" id="ARBA00022692"/>
    </source>
</evidence>
<evidence type="ECO:0000256" key="13">
    <source>
        <dbReference type="RuleBase" id="RU000688"/>
    </source>
</evidence>
<evidence type="ECO:0000256" key="6">
    <source>
        <dbReference type="ARBA" id="ARBA00022989"/>
    </source>
</evidence>
<dbReference type="PROSITE" id="PS00237">
    <property type="entry name" value="G_PROTEIN_RECEP_F1_1"/>
    <property type="match status" value="1"/>
</dbReference>